<name>A0A1H4ZZE8_9PSED</name>
<organism evidence="2 3">
    <name type="scientific">Pseudomonas saponiphila</name>
    <dbReference type="NCBI Taxonomy" id="556534"/>
    <lineage>
        <taxon>Bacteria</taxon>
        <taxon>Pseudomonadati</taxon>
        <taxon>Pseudomonadota</taxon>
        <taxon>Gammaproteobacteria</taxon>
        <taxon>Pseudomonadales</taxon>
        <taxon>Pseudomonadaceae</taxon>
        <taxon>Pseudomonas</taxon>
    </lineage>
</organism>
<reference evidence="3" key="1">
    <citation type="submission" date="2016-10" db="EMBL/GenBank/DDBJ databases">
        <authorList>
            <person name="Varghese N."/>
            <person name="Submissions S."/>
        </authorList>
    </citation>
    <scope>NUCLEOTIDE SEQUENCE [LARGE SCALE GENOMIC DNA]</scope>
    <source>
        <strain evidence="3">DSM 9751</strain>
    </source>
</reference>
<proteinExistence type="predicted"/>
<gene>
    <name evidence="2" type="ORF">SAMN05216178_6880</name>
</gene>
<dbReference type="AlphaFoldDB" id="A0A1H4ZZE8"/>
<dbReference type="Proteomes" id="UP000198982">
    <property type="component" value="Unassembled WGS sequence"/>
</dbReference>
<dbReference type="EMBL" id="FNTJ01000003">
    <property type="protein sequence ID" value="SED34710.1"/>
    <property type="molecule type" value="Genomic_DNA"/>
</dbReference>
<accession>A0A1H4ZZE8</accession>
<evidence type="ECO:0000313" key="3">
    <source>
        <dbReference type="Proteomes" id="UP000198982"/>
    </source>
</evidence>
<evidence type="ECO:0000256" key="1">
    <source>
        <dbReference type="SAM" id="MobiDB-lite"/>
    </source>
</evidence>
<sequence length="213" mass="23053">MLKSLSLPNIFSSALPSLDGGMVAAMLRRELAPAPADVFPGDDWLEAFAGAVSRRDVFSLRLCALAPELGVRSVLWGTLRLDRPEGSGDWASWTALLRWAGIESEAEIQAGFARAITQFADAQDVFNDNGNALCGSIAAFLLEGPASLKRTGGRWELHRHGSPECSLRVSYGWSPAVQLADAMLAVQDKRGYFPSSRQPTPGVRAEPGDWHFL</sequence>
<feature type="region of interest" description="Disordered" evidence="1">
    <location>
        <begin position="193"/>
        <end position="213"/>
    </location>
</feature>
<evidence type="ECO:0000313" key="2">
    <source>
        <dbReference type="EMBL" id="SED34710.1"/>
    </source>
</evidence>
<protein>
    <submittedName>
        <fullName evidence="2">Uncharacterized protein</fullName>
    </submittedName>
</protein>
<keyword evidence="3" id="KW-1185">Reference proteome</keyword>